<proteinExistence type="predicted"/>
<dbReference type="RefSeq" id="WP_130533732.1">
    <property type="nucleotide sequence ID" value="NZ_SHMG01000002.1"/>
</dbReference>
<dbReference type="EMBL" id="SHMG01000002">
    <property type="protein sequence ID" value="TAA45640.1"/>
    <property type="molecule type" value="Genomic_DNA"/>
</dbReference>
<dbReference type="OrthoDB" id="1633523at2"/>
<accession>A0A4Q8M6D4</accession>
<name>A0A4Q8M6D4_9GAMM</name>
<gene>
    <name evidence="1" type="ORF">EA655_05485</name>
</gene>
<sequence>MAYVDGTASSYTDLLDRLRTFLTSNTDLVNAGRQWQQLRWDNNELILRAPGLDGSQQIHVGVRALAFPSQDVYNFGVIGAMSYNAALAFDGQPGTSPEVYVPLWDAAIPYWFVANGQRCVVVAKISTRYVPIYLGYGLPNALTGDYPAPIYVGGCTGEQTERWSSNDFGFRSFTDPGDGGCYVLAPSGAWLQVRNFYNLGGETEGGTVCVWPYAGMATGSTDLLRSLRDNGDGTYTALPLTIHGLQPNPEIYMDLQGCRYVSGFGNAAEAVITIDGVQHLVVPNIFRSDRWGYWLLELN</sequence>
<dbReference type="AlphaFoldDB" id="A0A4Q8M6D4"/>
<dbReference type="Proteomes" id="UP000294164">
    <property type="component" value="Unassembled WGS sequence"/>
</dbReference>
<reference evidence="1 2" key="1">
    <citation type="submission" date="2019-02" db="EMBL/GenBank/DDBJ databases">
        <title>WGS of Pseudoxanthomonas species novum from clinical isolates.</title>
        <authorList>
            <person name="Bernier A.-M."/>
            <person name="Bernard K."/>
            <person name="Vachon A."/>
        </authorList>
    </citation>
    <scope>NUCLEOTIDE SEQUENCE [LARGE SCALE GENOMIC DNA]</scope>
    <source>
        <strain evidence="1 2">NML130969</strain>
    </source>
</reference>
<evidence type="ECO:0000313" key="1">
    <source>
        <dbReference type="EMBL" id="TAA45640.1"/>
    </source>
</evidence>
<evidence type="ECO:0008006" key="3">
    <source>
        <dbReference type="Google" id="ProtNLM"/>
    </source>
</evidence>
<comment type="caution">
    <text evidence="1">The sequence shown here is derived from an EMBL/GenBank/DDBJ whole genome shotgun (WGS) entry which is preliminary data.</text>
</comment>
<organism evidence="1 2">
    <name type="scientific">Pseudoxanthomonas winnipegensis</name>
    <dbReference type="NCBI Taxonomy" id="2480810"/>
    <lineage>
        <taxon>Bacteria</taxon>
        <taxon>Pseudomonadati</taxon>
        <taxon>Pseudomonadota</taxon>
        <taxon>Gammaproteobacteria</taxon>
        <taxon>Lysobacterales</taxon>
        <taxon>Lysobacteraceae</taxon>
        <taxon>Pseudoxanthomonas</taxon>
    </lineage>
</organism>
<protein>
    <recommendedName>
        <fullName evidence="3">Virion structural protein</fullName>
    </recommendedName>
</protein>
<evidence type="ECO:0000313" key="2">
    <source>
        <dbReference type="Proteomes" id="UP000294164"/>
    </source>
</evidence>